<sequence length="156" mass="17455">MNEMKLNEIGKIDLTEDVIKISLHPSYRNGLQGLEGYSHVNILWWSHDCNNALSPLNMVTSTPYSPDDMGVFATRSPERPNPIALTTTEILHVDLDKGLLVVSWIDANEGSSVVDIKPYIPCLDRVEIPKTPSYLASWPISLEDSAEFDWASVFSH</sequence>
<proteinExistence type="inferred from homology"/>
<dbReference type="PROSITE" id="PS51668">
    <property type="entry name" value="TSAA_2"/>
    <property type="match status" value="1"/>
</dbReference>
<evidence type="ECO:0000313" key="5">
    <source>
        <dbReference type="Proteomes" id="UP001169574"/>
    </source>
</evidence>
<organism evidence="4 5">
    <name type="scientific">Citrobacter freundii</name>
    <dbReference type="NCBI Taxonomy" id="546"/>
    <lineage>
        <taxon>Bacteria</taxon>
        <taxon>Pseudomonadati</taxon>
        <taxon>Pseudomonadota</taxon>
        <taxon>Gammaproteobacteria</taxon>
        <taxon>Enterobacterales</taxon>
        <taxon>Enterobacteriaceae</taxon>
        <taxon>Citrobacter</taxon>
        <taxon>Citrobacter freundii complex</taxon>
    </lineage>
</organism>
<dbReference type="PANTHER" id="PTHR12818">
    <property type="entry name" value="TRNA (ADENINE(37)-N6)-METHYLTRANSFERASE"/>
    <property type="match status" value="1"/>
</dbReference>
<keyword evidence="1" id="KW-0949">S-adenosyl-L-methionine</keyword>
<evidence type="ECO:0000259" key="3">
    <source>
        <dbReference type="PROSITE" id="PS51668"/>
    </source>
</evidence>
<dbReference type="InterPro" id="IPR023370">
    <property type="entry name" value="TrmO-like_N"/>
</dbReference>
<name>A0AAE2E344_CITFR</name>
<dbReference type="InterPro" id="IPR036414">
    <property type="entry name" value="YaeB_N_sf"/>
</dbReference>
<dbReference type="InterPro" id="IPR040372">
    <property type="entry name" value="YaeB-like"/>
</dbReference>
<feature type="domain" description="TsaA-like" evidence="3">
    <location>
        <begin position="6"/>
        <end position="128"/>
    </location>
</feature>
<keyword evidence="4" id="KW-0808">Transferase</keyword>
<evidence type="ECO:0000313" key="4">
    <source>
        <dbReference type="EMBL" id="EMM7457594.1"/>
    </source>
</evidence>
<evidence type="ECO:0000256" key="1">
    <source>
        <dbReference type="ARBA" id="ARBA00022691"/>
    </source>
</evidence>
<dbReference type="Proteomes" id="UP001169574">
    <property type="component" value="Unassembled WGS sequence"/>
</dbReference>
<reference evidence="4" key="1">
    <citation type="submission" date="2024-02" db="EMBL/GenBank/DDBJ databases">
        <authorList>
            <consortium name="Clinical and Environmental Microbiology Branch: Whole genome sequencing antimicrobial resistance pathogens in the healthcare setting"/>
        </authorList>
    </citation>
    <scope>NUCLEOTIDE SEQUENCE</scope>
    <source>
        <strain evidence="4">Whole organism</strain>
    </source>
</reference>
<comment type="similarity">
    <text evidence="2">Belongs to the tRNA methyltransferase O family.</text>
</comment>
<evidence type="ECO:0000256" key="2">
    <source>
        <dbReference type="ARBA" id="ARBA00033753"/>
    </source>
</evidence>
<comment type="caution">
    <text evidence="4">The sequence shown here is derived from an EMBL/GenBank/DDBJ whole genome shotgun (WGS) entry which is preliminary data.</text>
</comment>
<dbReference type="PROSITE" id="PS01318">
    <property type="entry name" value="TSAA_1"/>
    <property type="match status" value="1"/>
</dbReference>
<dbReference type="AlphaFoldDB" id="A0AAE2E344"/>
<dbReference type="GO" id="GO:0008168">
    <property type="term" value="F:methyltransferase activity"/>
    <property type="evidence" value="ECO:0007669"/>
    <property type="project" value="UniProtKB-KW"/>
</dbReference>
<dbReference type="GO" id="GO:0032259">
    <property type="term" value="P:methylation"/>
    <property type="evidence" value="ECO:0007669"/>
    <property type="project" value="UniProtKB-KW"/>
</dbReference>
<protein>
    <submittedName>
        <fullName evidence="4">SAM-dependent methyltransferase</fullName>
    </submittedName>
</protein>
<dbReference type="InterPro" id="IPR023368">
    <property type="entry name" value="UPF0066_cons_site"/>
</dbReference>
<dbReference type="EMBL" id="ABLGCN030000003">
    <property type="protein sequence ID" value="EMM7457594.1"/>
    <property type="molecule type" value="Genomic_DNA"/>
</dbReference>
<dbReference type="RefSeq" id="WP_044710965.1">
    <property type="nucleotide sequence ID" value="NZ_CAXUSD010000002.1"/>
</dbReference>
<dbReference type="Pfam" id="PF01980">
    <property type="entry name" value="TrmO_N"/>
    <property type="match status" value="1"/>
</dbReference>
<accession>A0AAE2E344</accession>
<gene>
    <name evidence="4" type="ORF">P7U51_002092</name>
</gene>
<dbReference type="SUPFAM" id="SSF118196">
    <property type="entry name" value="YaeB-like"/>
    <property type="match status" value="1"/>
</dbReference>
<keyword evidence="4" id="KW-0489">Methyltransferase</keyword>
<dbReference type="InterPro" id="IPR036413">
    <property type="entry name" value="YaeB-like_sf"/>
</dbReference>
<dbReference type="Gene3D" id="2.40.30.70">
    <property type="entry name" value="YaeB-like"/>
    <property type="match status" value="1"/>
</dbReference>
<dbReference type="PANTHER" id="PTHR12818:SF0">
    <property type="entry name" value="TRNA (ADENINE(37)-N6)-METHYLTRANSFERASE"/>
    <property type="match status" value="1"/>
</dbReference>